<feature type="signal peptide" evidence="1">
    <location>
        <begin position="1"/>
        <end position="24"/>
    </location>
</feature>
<protein>
    <recommendedName>
        <fullName evidence="4">Lipocalin-like domain-containing protein</fullName>
    </recommendedName>
</protein>
<accession>A0A4R1BBX3</accession>
<keyword evidence="1" id="KW-0732">Signal</keyword>
<gene>
    <name evidence="2" type="ORF">EPD60_11105</name>
</gene>
<dbReference type="PROSITE" id="PS51257">
    <property type="entry name" value="PROKAR_LIPOPROTEIN"/>
    <property type="match status" value="1"/>
</dbReference>
<name>A0A4R1BBX3_9BACT</name>
<dbReference type="AlphaFoldDB" id="A0A4R1BBX3"/>
<evidence type="ECO:0000313" key="2">
    <source>
        <dbReference type="EMBL" id="TCJ14525.1"/>
    </source>
</evidence>
<dbReference type="Proteomes" id="UP000295334">
    <property type="component" value="Unassembled WGS sequence"/>
</dbReference>
<feature type="chain" id="PRO_5020396386" description="Lipocalin-like domain-containing protein" evidence="1">
    <location>
        <begin position="25"/>
        <end position="149"/>
    </location>
</feature>
<dbReference type="EMBL" id="SJZI01000042">
    <property type="protein sequence ID" value="TCJ14525.1"/>
    <property type="molecule type" value="Genomic_DNA"/>
</dbReference>
<organism evidence="2 3">
    <name type="scientific">Flaviaesturariibacter flavus</name>
    <dbReference type="NCBI Taxonomy" id="2502780"/>
    <lineage>
        <taxon>Bacteria</taxon>
        <taxon>Pseudomonadati</taxon>
        <taxon>Bacteroidota</taxon>
        <taxon>Chitinophagia</taxon>
        <taxon>Chitinophagales</taxon>
        <taxon>Chitinophagaceae</taxon>
        <taxon>Flaviaestuariibacter</taxon>
    </lineage>
</organism>
<dbReference type="OrthoDB" id="9781588at2"/>
<evidence type="ECO:0000256" key="1">
    <source>
        <dbReference type="SAM" id="SignalP"/>
    </source>
</evidence>
<evidence type="ECO:0000313" key="3">
    <source>
        <dbReference type="Proteomes" id="UP000295334"/>
    </source>
</evidence>
<reference evidence="2 3" key="1">
    <citation type="submission" date="2019-03" db="EMBL/GenBank/DDBJ databases">
        <authorList>
            <person name="Kim M.K.M."/>
        </authorList>
    </citation>
    <scope>NUCLEOTIDE SEQUENCE [LARGE SCALE GENOMIC DNA]</scope>
    <source>
        <strain evidence="2 3">17J68-12</strain>
    </source>
</reference>
<evidence type="ECO:0008006" key="4">
    <source>
        <dbReference type="Google" id="ProtNLM"/>
    </source>
</evidence>
<sequence>MRLLKITVAFLILVFYSCSKNQHAGSTLEKTAALSVDFDSLSVKTVQEQIKGRWRLRRITGGFGGPQVTHPVTHNPYIILSEDHLVMGNDSLGVFVDAPITWAPATQFGSGYVLSTPNDAVQLVPSGIRNDTLYLLQYAADGVTYHYTR</sequence>
<keyword evidence="3" id="KW-1185">Reference proteome</keyword>
<proteinExistence type="predicted"/>
<comment type="caution">
    <text evidence="2">The sequence shown here is derived from an EMBL/GenBank/DDBJ whole genome shotgun (WGS) entry which is preliminary data.</text>
</comment>
<dbReference type="RefSeq" id="WP_131449515.1">
    <property type="nucleotide sequence ID" value="NZ_SJZI01000042.1"/>
</dbReference>